<feature type="region of interest" description="Disordered" evidence="6">
    <location>
        <begin position="297"/>
        <end position="332"/>
    </location>
</feature>
<dbReference type="InterPro" id="IPR003119">
    <property type="entry name" value="SAP_A"/>
</dbReference>
<evidence type="ECO:0000256" key="6">
    <source>
        <dbReference type="SAM" id="MobiDB-lite"/>
    </source>
</evidence>
<dbReference type="Proteomes" id="UP000694545">
    <property type="component" value="Unplaced"/>
</dbReference>
<keyword evidence="4" id="KW-1015">Disulfide bond</keyword>
<feature type="region of interest" description="Disordered" evidence="6">
    <location>
        <begin position="406"/>
        <end position="429"/>
    </location>
</feature>
<dbReference type="PANTHER" id="PTHR11480">
    <property type="entry name" value="SAPOSIN-RELATED"/>
    <property type="match status" value="1"/>
</dbReference>
<dbReference type="InterPro" id="IPR011001">
    <property type="entry name" value="Saposin-like"/>
</dbReference>
<accession>A0A8D2JAJ5</accession>
<dbReference type="InterPro" id="IPR051428">
    <property type="entry name" value="Sphingo_Act-Surfact_Prot"/>
</dbReference>
<dbReference type="Ensembl" id="ENSVKKT00000010343.1">
    <property type="protein sequence ID" value="ENSVKKP00000010094.1"/>
    <property type="gene ID" value="ENSVKKG00000007008.1"/>
</dbReference>
<reference evidence="8" key="2">
    <citation type="submission" date="2025-09" db="UniProtKB">
        <authorList>
            <consortium name="Ensembl"/>
        </authorList>
    </citation>
    <scope>IDENTIFICATION</scope>
</reference>
<dbReference type="GO" id="GO:0005771">
    <property type="term" value="C:multivesicular body"/>
    <property type="evidence" value="ECO:0007669"/>
    <property type="project" value="TreeGrafter"/>
</dbReference>
<feature type="compositionally biased region" description="Basic and acidic residues" evidence="6">
    <location>
        <begin position="297"/>
        <end position="320"/>
    </location>
</feature>
<sequence>SLPRFMLRLMVSRPAAPFPAQAGRISVQNECAKGATYWCRNLMTAVQCGALEHCVEAGWSPATGEGCLVQLRGLASPAVTAPRGAIAAQESIQKYLEQECAALPVQTLVPQCQTLVDTYYVLFIASLEVQLVSVAAGPPHGPHTREPQDIFAQLAPELRRLLRQLQGQAPPLPPSALLFQFGTRDDFPIPLPTCWLCTTFMGKIESAIPKCLMERYTEIIVDMLVAKLGPSLICGMLFMCATEENCGPSTLPSTGALPASWGNPHLPVGWGSEGWLKKQAEVTCDWEQLAAPRESWKEERVPFQGRGRAEGSGHPADRRMWGRPRSSRSNGRSVLLSAELPQVVLPVPADACRACLGLTRHAQVALGRNRTEAAAEAALLSACSSAFLDGQQASALRGEGGAAVPFTQPVTGANSSTGTMGRSTTRARELAPKAPLGRASCPLRRCGQRVPGLPQATHGTSAIPHNSVPVCVTVSLLPRGEAERPAPRPPTCRL</sequence>
<dbReference type="SUPFAM" id="SSF47862">
    <property type="entry name" value="Saposin"/>
    <property type="match status" value="1"/>
</dbReference>
<dbReference type="PROSITE" id="PS51110">
    <property type="entry name" value="SAP_A"/>
    <property type="match status" value="1"/>
</dbReference>
<evidence type="ECO:0000256" key="4">
    <source>
        <dbReference type="ARBA" id="ARBA00023157"/>
    </source>
</evidence>
<dbReference type="PANTHER" id="PTHR11480:SF33">
    <property type="entry name" value="PULMONARY SURFACTANT-ASSOCIATED PROTEIN B"/>
    <property type="match status" value="1"/>
</dbReference>
<name>A0A8D2JAJ5_VARKO</name>
<proteinExistence type="predicted"/>
<evidence type="ECO:0000256" key="5">
    <source>
        <dbReference type="ARBA" id="ARBA00023180"/>
    </source>
</evidence>
<dbReference type="GO" id="GO:0005576">
    <property type="term" value="C:extracellular region"/>
    <property type="evidence" value="ECO:0007669"/>
    <property type="project" value="UniProtKB-SubCell"/>
</dbReference>
<evidence type="ECO:0000256" key="3">
    <source>
        <dbReference type="ARBA" id="ARBA00022729"/>
    </source>
</evidence>
<feature type="compositionally biased region" description="Low complexity" evidence="6">
    <location>
        <begin position="415"/>
        <end position="424"/>
    </location>
</feature>
<keyword evidence="5" id="KW-0325">Glycoprotein</keyword>
<feature type="domain" description="Saposin A-type" evidence="7">
    <location>
        <begin position="24"/>
        <end position="64"/>
    </location>
</feature>
<reference evidence="8" key="1">
    <citation type="submission" date="2025-08" db="UniProtKB">
        <authorList>
            <consortium name="Ensembl"/>
        </authorList>
    </citation>
    <scope>IDENTIFICATION</scope>
</reference>
<evidence type="ECO:0000313" key="9">
    <source>
        <dbReference type="Proteomes" id="UP000694545"/>
    </source>
</evidence>
<dbReference type="AlphaFoldDB" id="A0A8D2JAJ5"/>
<organism evidence="8 9">
    <name type="scientific">Varanus komodoensis</name>
    <name type="common">Komodo dragon</name>
    <dbReference type="NCBI Taxonomy" id="61221"/>
    <lineage>
        <taxon>Eukaryota</taxon>
        <taxon>Metazoa</taxon>
        <taxon>Chordata</taxon>
        <taxon>Craniata</taxon>
        <taxon>Vertebrata</taxon>
        <taxon>Euteleostomi</taxon>
        <taxon>Lepidosauria</taxon>
        <taxon>Squamata</taxon>
        <taxon>Bifurcata</taxon>
        <taxon>Unidentata</taxon>
        <taxon>Episquamata</taxon>
        <taxon>Toxicofera</taxon>
        <taxon>Anguimorpha</taxon>
        <taxon>Paleoanguimorpha</taxon>
        <taxon>Varanoidea</taxon>
        <taxon>Varanidae</taxon>
        <taxon>Varanus</taxon>
    </lineage>
</organism>
<keyword evidence="9" id="KW-1185">Reference proteome</keyword>
<dbReference type="Pfam" id="PF02199">
    <property type="entry name" value="SapA"/>
    <property type="match status" value="1"/>
</dbReference>
<evidence type="ECO:0000259" key="7">
    <source>
        <dbReference type="PROSITE" id="PS51110"/>
    </source>
</evidence>
<keyword evidence="3" id="KW-0732">Signal</keyword>
<dbReference type="SMART" id="SM00162">
    <property type="entry name" value="SAPA"/>
    <property type="match status" value="1"/>
</dbReference>
<keyword evidence="2" id="KW-0964">Secreted</keyword>
<protein>
    <recommendedName>
        <fullName evidence="7">Saposin A-type domain-containing protein</fullName>
    </recommendedName>
</protein>
<comment type="subcellular location">
    <subcellularLocation>
        <location evidence="1">Secreted</location>
    </subcellularLocation>
</comment>
<dbReference type="Gene3D" id="1.10.225.10">
    <property type="entry name" value="Saposin-like"/>
    <property type="match status" value="1"/>
</dbReference>
<evidence type="ECO:0000256" key="1">
    <source>
        <dbReference type="ARBA" id="ARBA00004613"/>
    </source>
</evidence>
<evidence type="ECO:0000313" key="8">
    <source>
        <dbReference type="Ensembl" id="ENSVKKP00000010094.1"/>
    </source>
</evidence>
<evidence type="ECO:0000256" key="2">
    <source>
        <dbReference type="ARBA" id="ARBA00022525"/>
    </source>
</evidence>